<dbReference type="AlphaFoldDB" id="S4MHR7"/>
<comment type="caution">
    <text evidence="1">The sequence shown here is derived from an EMBL/GenBank/DDBJ whole genome shotgun (WGS) entry which is preliminary data.</text>
</comment>
<dbReference type="EMBL" id="AOPY01001582">
    <property type="protein sequence ID" value="EPJ36091.1"/>
    <property type="molecule type" value="Genomic_DNA"/>
</dbReference>
<gene>
    <name evidence="1" type="ORF">STAFG_6842</name>
</gene>
<dbReference type="HOGENOM" id="CLU_3104125_0_0_11"/>
<sequence length="51" mass="5649">MRDGHDAESAADITLTVLGPETYDLLVTGRGWIPARWEAWAADTLVRQLLP</sequence>
<protein>
    <submittedName>
        <fullName evidence="1">Uncharacterized protein</fullName>
    </submittedName>
</protein>
<evidence type="ECO:0000313" key="2">
    <source>
        <dbReference type="Proteomes" id="UP000015001"/>
    </source>
</evidence>
<evidence type="ECO:0000313" key="1">
    <source>
        <dbReference type="EMBL" id="EPJ36091.1"/>
    </source>
</evidence>
<accession>S4MHR7</accession>
<dbReference type="PATRIC" id="fig|1283301.3.peg.6792"/>
<proteinExistence type="predicted"/>
<reference evidence="1 2" key="1">
    <citation type="submission" date="2013-02" db="EMBL/GenBank/DDBJ databases">
        <title>Draft Genome Sequence of Streptomyces afghaniensis, Which Produces Compounds of the Julimycin B-Complex.</title>
        <authorList>
            <person name="Gruening B.A."/>
            <person name="Praeg A."/>
            <person name="Erxleben A."/>
            <person name="Guenther S."/>
            <person name="Fiedler H.-P."/>
            <person name="Goodfellow M."/>
            <person name="Mueller M."/>
        </authorList>
    </citation>
    <scope>NUCLEOTIDE SEQUENCE [LARGE SCALE GENOMIC DNA]</scope>
    <source>
        <strain evidence="1 2">772</strain>
    </source>
</reference>
<dbReference type="RefSeq" id="WP_020275691.1">
    <property type="nucleotide sequence ID" value="NZ_KE354350.1"/>
</dbReference>
<dbReference type="Proteomes" id="UP000015001">
    <property type="component" value="Unassembled WGS sequence"/>
</dbReference>
<keyword evidence="2" id="KW-1185">Reference proteome</keyword>
<name>S4MHR7_9ACTN</name>
<organism evidence="1 2">
    <name type="scientific">Streptomyces afghaniensis 772</name>
    <dbReference type="NCBI Taxonomy" id="1283301"/>
    <lineage>
        <taxon>Bacteria</taxon>
        <taxon>Bacillati</taxon>
        <taxon>Actinomycetota</taxon>
        <taxon>Actinomycetes</taxon>
        <taxon>Kitasatosporales</taxon>
        <taxon>Streptomycetaceae</taxon>
        <taxon>Streptomyces</taxon>
    </lineage>
</organism>